<organism evidence="3 4">
    <name type="scientific">Pseudoduganella flava</name>
    <dbReference type="NCBI Taxonomy" id="871742"/>
    <lineage>
        <taxon>Bacteria</taxon>
        <taxon>Pseudomonadati</taxon>
        <taxon>Pseudomonadota</taxon>
        <taxon>Betaproteobacteria</taxon>
        <taxon>Burkholderiales</taxon>
        <taxon>Oxalobacteraceae</taxon>
        <taxon>Telluria group</taxon>
        <taxon>Pseudoduganella</taxon>
    </lineage>
</organism>
<keyword evidence="1" id="KW-0472">Membrane</keyword>
<sequence length="149" mass="16655">MEALSYPVLVAIHLFAALMFAGTVFFEVLILHPAHKEVPPDAMRAVERAIGLRAQRIMPFVLVALFGAGIGLAYYHRAALAQPAGSPFALLLWTKIALAASVFGHFLTSQYWRLRGRFTARRSRLLHLSVFCHVVLIVLIAKSMFHVRF</sequence>
<keyword evidence="1" id="KW-0812">Transmembrane</keyword>
<dbReference type="Proteomes" id="UP000315112">
    <property type="component" value="Unassembled WGS sequence"/>
</dbReference>
<dbReference type="EMBL" id="VLKW01000003">
    <property type="protein sequence ID" value="TWI48512.1"/>
    <property type="molecule type" value="Genomic_DNA"/>
</dbReference>
<dbReference type="Proteomes" id="UP000437862">
    <property type="component" value="Chromosome"/>
</dbReference>
<reference evidence="3 4" key="1">
    <citation type="journal article" date="2015" name="Stand. Genomic Sci.">
        <title>Genomic Encyclopedia of Bacterial and Archaeal Type Strains, Phase III: the genomes of soil and plant-associated and newly described type strains.</title>
        <authorList>
            <person name="Whitman W.B."/>
            <person name="Woyke T."/>
            <person name="Klenk H.P."/>
            <person name="Zhou Y."/>
            <person name="Lilburn T.G."/>
            <person name="Beck B.J."/>
            <person name="De Vos P."/>
            <person name="Vandamme P."/>
            <person name="Eisen J.A."/>
            <person name="Garrity G."/>
            <person name="Hugenholtz P."/>
            <person name="Kyrpides N.C."/>
        </authorList>
    </citation>
    <scope>NUCLEOTIDE SEQUENCE [LARGE SCALE GENOMIC DNA]</scope>
    <source>
        <strain evidence="3 4">CGMCC 1.10685</strain>
    </source>
</reference>
<reference evidence="3" key="2">
    <citation type="submission" date="2019-07" db="EMBL/GenBank/DDBJ databases">
        <authorList>
            <person name="Whitman W."/>
            <person name="Huntemann M."/>
            <person name="Clum A."/>
            <person name="Pillay M."/>
            <person name="Palaniappan K."/>
            <person name="Varghese N."/>
            <person name="Mikhailova N."/>
            <person name="Stamatis D."/>
            <person name="Reddy T."/>
            <person name="Daum C."/>
            <person name="Shapiro N."/>
            <person name="Ivanova N."/>
            <person name="Kyrpides N."/>
            <person name="Woyke T."/>
        </authorList>
    </citation>
    <scope>NUCLEOTIDE SEQUENCE</scope>
    <source>
        <strain evidence="3">CGMCC 1.10685</strain>
    </source>
</reference>
<evidence type="ECO:0000313" key="4">
    <source>
        <dbReference type="Proteomes" id="UP000315112"/>
    </source>
</evidence>
<accession>A0A562PVM3</accession>
<keyword evidence="1" id="KW-1133">Transmembrane helix</keyword>
<dbReference type="PIRSF" id="PIRSF015875">
    <property type="entry name" value="UCP015875"/>
    <property type="match status" value="1"/>
</dbReference>
<feature type="transmembrane region" description="Helical" evidence="1">
    <location>
        <begin position="128"/>
        <end position="147"/>
    </location>
</feature>
<dbReference type="EMBL" id="CP046904">
    <property type="protein sequence ID" value="QGZ39612.1"/>
    <property type="molecule type" value="Genomic_DNA"/>
</dbReference>
<dbReference type="RefSeq" id="WP_145874302.1">
    <property type="nucleotide sequence ID" value="NZ_CP046904.1"/>
</dbReference>
<dbReference type="AlphaFoldDB" id="A0A562PVM3"/>
<proteinExistence type="predicted"/>
<feature type="transmembrane region" description="Helical" evidence="1">
    <location>
        <begin position="6"/>
        <end position="30"/>
    </location>
</feature>
<evidence type="ECO:0000313" key="2">
    <source>
        <dbReference type="EMBL" id="QGZ39612.1"/>
    </source>
</evidence>
<evidence type="ECO:0000313" key="5">
    <source>
        <dbReference type="Proteomes" id="UP000437862"/>
    </source>
</evidence>
<name>A0A562PVM3_9BURK</name>
<dbReference type="InterPro" id="IPR007418">
    <property type="entry name" value="DUF474"/>
</dbReference>
<protein>
    <recommendedName>
        <fullName evidence="6">Copper resistance protein D domain-containing protein</fullName>
    </recommendedName>
</protein>
<keyword evidence="5" id="KW-1185">Reference proteome</keyword>
<gene>
    <name evidence="2" type="ORF">GO485_11510</name>
    <name evidence="3" type="ORF">IP92_01902</name>
</gene>
<dbReference type="OrthoDB" id="5955722at2"/>
<feature type="transmembrane region" description="Helical" evidence="1">
    <location>
        <begin position="57"/>
        <end position="76"/>
    </location>
</feature>
<feature type="transmembrane region" description="Helical" evidence="1">
    <location>
        <begin position="88"/>
        <end position="107"/>
    </location>
</feature>
<reference evidence="2 5" key="3">
    <citation type="submission" date="2019-12" db="EMBL/GenBank/DDBJ databases">
        <title>Draft Genome Sequences of Six Type Strains of the Genus Massilia.</title>
        <authorList>
            <person name="Miess H."/>
            <person name="Frediansyah A."/>
            <person name="Goeker M."/>
            <person name="Gross H."/>
        </authorList>
    </citation>
    <scope>NUCLEOTIDE SEQUENCE [LARGE SCALE GENOMIC DNA]</scope>
    <source>
        <strain evidence="2 5">DSM 26639</strain>
    </source>
</reference>
<evidence type="ECO:0008006" key="6">
    <source>
        <dbReference type="Google" id="ProtNLM"/>
    </source>
</evidence>
<evidence type="ECO:0000313" key="3">
    <source>
        <dbReference type="EMBL" id="TWI48512.1"/>
    </source>
</evidence>
<evidence type="ECO:0000256" key="1">
    <source>
        <dbReference type="SAM" id="Phobius"/>
    </source>
</evidence>